<dbReference type="PROSITE" id="PS50994">
    <property type="entry name" value="INTEGRASE"/>
    <property type="match status" value="1"/>
</dbReference>
<name>A0A2B9E2Y3_BACCE</name>
<dbReference type="PANTHER" id="PTHR46889:SF4">
    <property type="entry name" value="TRANSPOSASE INSO FOR INSERTION SEQUENCE ELEMENT IS911B-RELATED"/>
    <property type="match status" value="1"/>
</dbReference>
<dbReference type="InterPro" id="IPR025948">
    <property type="entry name" value="HTH-like_dom"/>
</dbReference>
<dbReference type="InterPro" id="IPR048020">
    <property type="entry name" value="Transpos_IS3"/>
</dbReference>
<accession>A0A2B9E2Y3</accession>
<evidence type="ECO:0000313" key="4">
    <source>
        <dbReference type="Proteomes" id="UP000222054"/>
    </source>
</evidence>
<dbReference type="InterPro" id="IPR012337">
    <property type="entry name" value="RNaseH-like_sf"/>
</dbReference>
<dbReference type="InterPro" id="IPR001584">
    <property type="entry name" value="Integrase_cat-core"/>
</dbReference>
<dbReference type="Pfam" id="PF00665">
    <property type="entry name" value="rve"/>
    <property type="match status" value="1"/>
</dbReference>
<evidence type="ECO:0000256" key="1">
    <source>
        <dbReference type="ARBA" id="ARBA00002286"/>
    </source>
</evidence>
<dbReference type="Gene3D" id="3.30.420.10">
    <property type="entry name" value="Ribonuclease H-like superfamily/Ribonuclease H"/>
    <property type="match status" value="1"/>
</dbReference>
<dbReference type="AlphaFoldDB" id="A0A2B9E2Y3"/>
<reference evidence="3 4" key="1">
    <citation type="submission" date="2017-09" db="EMBL/GenBank/DDBJ databases">
        <title>Large-scale bioinformatics analysis of Bacillus genomes uncovers conserved roles of natural products in bacterial physiology.</title>
        <authorList>
            <consortium name="Agbiome Team Llc"/>
            <person name="Bleich R.M."/>
            <person name="Grubbs K.J."/>
            <person name="Santa Maria K.C."/>
            <person name="Allen S.E."/>
            <person name="Farag S."/>
            <person name="Shank E.A."/>
            <person name="Bowers A."/>
        </authorList>
    </citation>
    <scope>NUCLEOTIDE SEQUENCE [LARGE SCALE GENOMIC DNA]</scope>
    <source>
        <strain evidence="3 4">AFS053130</strain>
    </source>
</reference>
<comment type="function">
    <text evidence="1">Involved in the transposition of the insertion sequence.</text>
</comment>
<dbReference type="GO" id="GO:0015074">
    <property type="term" value="P:DNA integration"/>
    <property type="evidence" value="ECO:0007669"/>
    <property type="project" value="InterPro"/>
</dbReference>
<proteinExistence type="predicted"/>
<protein>
    <recommendedName>
        <fullName evidence="2">Integrase catalytic domain-containing protein</fullName>
    </recommendedName>
</protein>
<dbReference type="SUPFAM" id="SSF53098">
    <property type="entry name" value="Ribonuclease H-like"/>
    <property type="match status" value="1"/>
</dbReference>
<dbReference type="InterPro" id="IPR050900">
    <property type="entry name" value="Transposase_IS3/IS150/IS904"/>
</dbReference>
<dbReference type="NCBIfam" id="NF033516">
    <property type="entry name" value="transpos_IS3"/>
    <property type="match status" value="1"/>
</dbReference>
<feature type="domain" description="Integrase catalytic" evidence="2">
    <location>
        <begin position="116"/>
        <end position="187"/>
    </location>
</feature>
<dbReference type="PANTHER" id="PTHR46889">
    <property type="entry name" value="TRANSPOSASE INSF FOR INSERTION SEQUENCE IS3B-RELATED"/>
    <property type="match status" value="1"/>
</dbReference>
<gene>
    <name evidence="3" type="ORF">CN958_12430</name>
</gene>
<comment type="caution">
    <text evidence="3">The sequence shown here is derived from an EMBL/GenBank/DDBJ whole genome shotgun (WGS) entry which is preliminary data.</text>
</comment>
<dbReference type="Pfam" id="PF13276">
    <property type="entry name" value="HTH_21"/>
    <property type="match status" value="1"/>
</dbReference>
<sequence length="187" mass="21759">MKHRDEFRVVKMCAVFGVSKSEYYAWLKRSTSQKNERNELLLKQIRNEFLQLNQNYGSPNSTKEIQKQGICVSQKTVARLMRQAVLQSISKRKYKATTNCHHPYHVYANVLNQNFVATTPNQVWMSDIIYVHTDEGCLYLASMMNVYTRKIVGWHMDSRMTKELVIKALHPALAHETIAEGMIHHSD</sequence>
<evidence type="ECO:0000259" key="2">
    <source>
        <dbReference type="PROSITE" id="PS50994"/>
    </source>
</evidence>
<organism evidence="3 4">
    <name type="scientific">Bacillus cereus</name>
    <dbReference type="NCBI Taxonomy" id="1396"/>
    <lineage>
        <taxon>Bacteria</taxon>
        <taxon>Bacillati</taxon>
        <taxon>Bacillota</taxon>
        <taxon>Bacilli</taxon>
        <taxon>Bacillales</taxon>
        <taxon>Bacillaceae</taxon>
        <taxon>Bacillus</taxon>
        <taxon>Bacillus cereus group</taxon>
    </lineage>
</organism>
<dbReference type="EMBL" id="NUHO01000045">
    <property type="protein sequence ID" value="PGM93659.1"/>
    <property type="molecule type" value="Genomic_DNA"/>
</dbReference>
<evidence type="ECO:0000313" key="3">
    <source>
        <dbReference type="EMBL" id="PGM93659.1"/>
    </source>
</evidence>
<dbReference type="InterPro" id="IPR036397">
    <property type="entry name" value="RNaseH_sf"/>
</dbReference>
<dbReference type="GO" id="GO:0003676">
    <property type="term" value="F:nucleic acid binding"/>
    <property type="evidence" value="ECO:0007669"/>
    <property type="project" value="InterPro"/>
</dbReference>
<dbReference type="Proteomes" id="UP000222054">
    <property type="component" value="Unassembled WGS sequence"/>
</dbReference>